<comment type="catalytic activity">
    <reaction evidence="1">
        <text>ATP + protein L-histidine = ADP + protein N-phospho-L-histidine.</text>
        <dbReference type="EC" id="2.7.13.3"/>
    </reaction>
</comment>
<keyword evidence="6 14" id="KW-0597">Phosphoprotein</keyword>
<gene>
    <name evidence="20" type="ORF">IDH45_28135</name>
</gene>
<keyword evidence="21" id="KW-1185">Reference proteome</keyword>
<dbReference type="PANTHER" id="PTHR45339">
    <property type="entry name" value="HYBRID SIGNAL TRANSDUCTION HISTIDINE KINASE J"/>
    <property type="match status" value="1"/>
</dbReference>
<evidence type="ECO:0000256" key="12">
    <source>
        <dbReference type="ARBA" id="ARBA00023136"/>
    </source>
</evidence>
<keyword evidence="15" id="KW-0175">Coiled coil</keyword>
<dbReference type="Pfam" id="PF05227">
    <property type="entry name" value="CHASE3"/>
    <property type="match status" value="1"/>
</dbReference>
<evidence type="ECO:0000256" key="14">
    <source>
        <dbReference type="PROSITE-ProRule" id="PRU00169"/>
    </source>
</evidence>
<keyword evidence="9" id="KW-0418">Kinase</keyword>
<evidence type="ECO:0000259" key="18">
    <source>
        <dbReference type="PROSITE" id="PS50110"/>
    </source>
</evidence>
<dbReference type="InterPro" id="IPR036097">
    <property type="entry name" value="HisK_dim/P_sf"/>
</dbReference>
<dbReference type="InterPro" id="IPR003594">
    <property type="entry name" value="HATPase_dom"/>
</dbReference>
<proteinExistence type="inferred from homology"/>
<evidence type="ECO:0000256" key="8">
    <source>
        <dbReference type="ARBA" id="ARBA00022741"/>
    </source>
</evidence>
<evidence type="ECO:0000256" key="4">
    <source>
        <dbReference type="ARBA" id="ARBA00012438"/>
    </source>
</evidence>
<dbReference type="PROSITE" id="PS50110">
    <property type="entry name" value="RESPONSE_REGULATORY"/>
    <property type="match status" value="1"/>
</dbReference>
<feature type="modified residue" description="4-aspartylphosphate" evidence="14">
    <location>
        <position position="847"/>
    </location>
</feature>
<keyword evidence="16" id="KW-1133">Transmembrane helix</keyword>
<dbReference type="Proteomes" id="UP000639396">
    <property type="component" value="Unassembled WGS sequence"/>
</dbReference>
<dbReference type="PROSITE" id="PS50109">
    <property type="entry name" value="HIS_KIN"/>
    <property type="match status" value="1"/>
</dbReference>
<dbReference type="CDD" id="cd19410">
    <property type="entry name" value="HK9-like_sensor"/>
    <property type="match status" value="1"/>
</dbReference>
<dbReference type="Gene3D" id="3.30.450.40">
    <property type="match status" value="1"/>
</dbReference>
<protein>
    <recommendedName>
        <fullName evidence="13">Circadian input-output histidine kinase CikA</fullName>
        <ecNumber evidence="4">2.7.13.3</ecNumber>
    </recommendedName>
</protein>
<dbReference type="Gene3D" id="6.10.340.10">
    <property type="match status" value="1"/>
</dbReference>
<dbReference type="Pfam" id="PF00072">
    <property type="entry name" value="Response_reg"/>
    <property type="match status" value="1"/>
</dbReference>
<evidence type="ECO:0000256" key="10">
    <source>
        <dbReference type="ARBA" id="ARBA00022840"/>
    </source>
</evidence>
<evidence type="ECO:0000256" key="7">
    <source>
        <dbReference type="ARBA" id="ARBA00022679"/>
    </source>
</evidence>
<dbReference type="InterPro" id="IPR029016">
    <property type="entry name" value="GAF-like_dom_sf"/>
</dbReference>
<dbReference type="SMART" id="SM00448">
    <property type="entry name" value="REC"/>
    <property type="match status" value="1"/>
</dbReference>
<dbReference type="InterPro" id="IPR036890">
    <property type="entry name" value="HATPase_C_sf"/>
</dbReference>
<dbReference type="InterPro" id="IPR001789">
    <property type="entry name" value="Sig_transdc_resp-reg_receiver"/>
</dbReference>
<reference evidence="20" key="1">
    <citation type="submission" date="2020-09" db="EMBL/GenBank/DDBJ databases">
        <title>A novel bacterium of genus Paenibacillus, isolated from South China Sea.</title>
        <authorList>
            <person name="Huang H."/>
            <person name="Mo K."/>
            <person name="Hu Y."/>
        </authorList>
    </citation>
    <scope>NUCLEOTIDE SEQUENCE</scope>
    <source>
        <strain evidence="20">IB182363</strain>
    </source>
</reference>
<dbReference type="SUPFAM" id="SSF52172">
    <property type="entry name" value="CheY-like"/>
    <property type="match status" value="1"/>
</dbReference>
<evidence type="ECO:0000259" key="17">
    <source>
        <dbReference type="PROSITE" id="PS50109"/>
    </source>
</evidence>
<dbReference type="EC" id="2.7.13.3" evidence="4"/>
<keyword evidence="5" id="KW-1003">Cell membrane</keyword>
<accession>A0A927CD44</accession>
<dbReference type="SMART" id="SM00388">
    <property type="entry name" value="HisKA"/>
    <property type="match status" value="1"/>
</dbReference>
<sequence length="917" mass="102509">MANRFRFGIRAKIVLGYMVSIICFVVSLIIVDQQMTSMQEERNYVIEHDMAVIDITNRIEKHLLDMQTGQRGYLITGDAAYLEPYTAAKAEWQKDYIRLNQLVSDNPSQQQRLETVKLTIEQWIESAGERAIALKKANDNAGIAEFYRKDPGKVYMNEMRSQFDIFRENQNQLTQERAAALNDRNAALKTALYVMLVMVTVISAAAATLLSGSILRTIHAVTQSIKEISTSVGGMQRRVEVSARDEIGDLGTAMNELLEDQEQKNWTKTKLAEVISMYQGVTDLSSLGHSFIDKITPLLDAVYGVLYVGTGRGEQRKLIRVASYAGEGELAVSPEAIHPGEGLVGQCAKENRMFHLEHVPDDYIRIASGLGSAVPKQVLIAPVEFEGRVTAVLELATLHAFTPVQLQLLDEILDTFGTTIDRVENQMEIERLLRESQAMTEELQSQAEEMQVQAEELQTQQEELRVSNEQLEEQNRFAEEKSRELEKIRIELEEYTEQLEQSSQYKSDFLANMSHELRTPLNSMLILSQLLAENAELGTEERQYAKVIHSSGNDLLTLINDILDLSKVEAGKVEIVPEEMSVTEFPLVMEYQFGKIAEQKGVRFVTRMEPDAPAIFWTDEHRLHQIVKNLLSNAFKFTDSGEVVLSIRRADPAVVADALPECPNETVLAISVADTGVGIPASKRDIIFEAFQQVDGTTSRKYGGTGLGLSICREFANLLGGTILLDSEEGRGSTFTILLPPLGQTKSHESAMMLSEASAAAESAVEAACTEGGEGHIEENRVTSASIHKEIFKNKKVLVVDDDARNRYTLQISLEAAGIEVTVAHNGQECMESLHREAEKFDLILMDIMMPVMDGYTTMRHIREMPEFDAVPIIALTAKAMKYDREKCLEAGASDYISKPLNMNQLFSLMRVWLTKV</sequence>
<evidence type="ECO:0000256" key="5">
    <source>
        <dbReference type="ARBA" id="ARBA00022475"/>
    </source>
</evidence>
<evidence type="ECO:0000256" key="11">
    <source>
        <dbReference type="ARBA" id="ARBA00023012"/>
    </source>
</evidence>
<dbReference type="CDD" id="cd17546">
    <property type="entry name" value="REC_hyHK_CKI1_RcsC-like"/>
    <property type="match status" value="1"/>
</dbReference>
<dbReference type="Pfam" id="PF02518">
    <property type="entry name" value="HATPase_c"/>
    <property type="match status" value="1"/>
</dbReference>
<dbReference type="PANTHER" id="PTHR45339:SF1">
    <property type="entry name" value="HYBRID SIGNAL TRANSDUCTION HISTIDINE KINASE J"/>
    <property type="match status" value="1"/>
</dbReference>
<dbReference type="InterPro" id="IPR003018">
    <property type="entry name" value="GAF"/>
</dbReference>
<evidence type="ECO:0000256" key="13">
    <source>
        <dbReference type="ARBA" id="ARBA00074306"/>
    </source>
</evidence>
<dbReference type="AlphaFoldDB" id="A0A927CD44"/>
<dbReference type="InterPro" id="IPR003661">
    <property type="entry name" value="HisK_dim/P_dom"/>
</dbReference>
<dbReference type="CDD" id="cd16922">
    <property type="entry name" value="HATPase_EvgS-ArcB-TorS-like"/>
    <property type="match status" value="1"/>
</dbReference>
<dbReference type="Pfam" id="PF13185">
    <property type="entry name" value="GAF_2"/>
    <property type="match status" value="1"/>
</dbReference>
<dbReference type="SUPFAM" id="SSF55874">
    <property type="entry name" value="ATPase domain of HSP90 chaperone/DNA topoisomerase II/histidine kinase"/>
    <property type="match status" value="1"/>
</dbReference>
<dbReference type="SUPFAM" id="SSF47384">
    <property type="entry name" value="Homodimeric domain of signal transducing histidine kinase"/>
    <property type="match status" value="1"/>
</dbReference>
<dbReference type="Gene3D" id="3.40.50.2300">
    <property type="match status" value="1"/>
</dbReference>
<dbReference type="Gene3D" id="3.30.565.10">
    <property type="entry name" value="Histidine kinase-like ATPase, C-terminal domain"/>
    <property type="match status" value="1"/>
</dbReference>
<name>A0A927CD44_9BACL</name>
<keyword evidence="8" id="KW-0547">Nucleotide-binding</keyword>
<dbReference type="SMART" id="SM00065">
    <property type="entry name" value="GAF"/>
    <property type="match status" value="1"/>
</dbReference>
<comment type="subcellular location">
    <subcellularLocation>
        <location evidence="2">Cell membrane</location>
        <topology evidence="2">Multi-pass membrane protein</topology>
    </subcellularLocation>
</comment>
<organism evidence="20 21">
    <name type="scientific">Paenibacillus oceani</name>
    <dbReference type="NCBI Taxonomy" id="2772510"/>
    <lineage>
        <taxon>Bacteria</taxon>
        <taxon>Bacillati</taxon>
        <taxon>Bacillota</taxon>
        <taxon>Bacilli</taxon>
        <taxon>Bacillales</taxon>
        <taxon>Paenibacillaceae</taxon>
        <taxon>Paenibacillus</taxon>
    </lineage>
</organism>
<evidence type="ECO:0000313" key="20">
    <source>
        <dbReference type="EMBL" id="MBD2865858.1"/>
    </source>
</evidence>
<dbReference type="Pfam" id="PF00672">
    <property type="entry name" value="HAMP"/>
    <property type="match status" value="1"/>
</dbReference>
<dbReference type="RefSeq" id="WP_190931478.1">
    <property type="nucleotide sequence ID" value="NZ_JACXJA010000048.1"/>
</dbReference>
<evidence type="ECO:0000313" key="21">
    <source>
        <dbReference type="Proteomes" id="UP000639396"/>
    </source>
</evidence>
<evidence type="ECO:0000256" key="2">
    <source>
        <dbReference type="ARBA" id="ARBA00004651"/>
    </source>
</evidence>
<keyword evidence="11" id="KW-0902">Two-component regulatory system</keyword>
<dbReference type="InterPro" id="IPR004358">
    <property type="entry name" value="Sig_transdc_His_kin-like_C"/>
</dbReference>
<comment type="caution">
    <text evidence="20">The sequence shown here is derived from an EMBL/GenBank/DDBJ whole genome shotgun (WGS) entry which is preliminary data.</text>
</comment>
<dbReference type="GO" id="GO:0005524">
    <property type="term" value="F:ATP binding"/>
    <property type="evidence" value="ECO:0007669"/>
    <property type="project" value="UniProtKB-KW"/>
</dbReference>
<dbReference type="SUPFAM" id="SSF55781">
    <property type="entry name" value="GAF domain-like"/>
    <property type="match status" value="1"/>
</dbReference>
<dbReference type="InterPro" id="IPR007891">
    <property type="entry name" value="CHASE3"/>
</dbReference>
<feature type="transmembrane region" description="Helical" evidence="16">
    <location>
        <begin position="13"/>
        <end position="31"/>
    </location>
</feature>
<dbReference type="FunFam" id="3.30.565.10:FF:000010">
    <property type="entry name" value="Sensor histidine kinase RcsC"/>
    <property type="match status" value="1"/>
</dbReference>
<evidence type="ECO:0000256" key="3">
    <source>
        <dbReference type="ARBA" id="ARBA00006402"/>
    </source>
</evidence>
<evidence type="ECO:0000256" key="1">
    <source>
        <dbReference type="ARBA" id="ARBA00000085"/>
    </source>
</evidence>
<dbReference type="PROSITE" id="PS50885">
    <property type="entry name" value="HAMP"/>
    <property type="match status" value="1"/>
</dbReference>
<keyword evidence="7" id="KW-0808">Transferase</keyword>
<dbReference type="CDD" id="cd00082">
    <property type="entry name" value="HisKA"/>
    <property type="match status" value="1"/>
</dbReference>
<feature type="domain" description="Histidine kinase" evidence="17">
    <location>
        <begin position="512"/>
        <end position="743"/>
    </location>
</feature>
<dbReference type="PRINTS" id="PR00344">
    <property type="entry name" value="BCTRLSENSOR"/>
</dbReference>
<dbReference type="InterPro" id="IPR005467">
    <property type="entry name" value="His_kinase_dom"/>
</dbReference>
<keyword evidence="10" id="KW-0067">ATP-binding</keyword>
<dbReference type="GO" id="GO:0000155">
    <property type="term" value="F:phosphorelay sensor kinase activity"/>
    <property type="evidence" value="ECO:0007669"/>
    <property type="project" value="InterPro"/>
</dbReference>
<dbReference type="InterPro" id="IPR003660">
    <property type="entry name" value="HAMP_dom"/>
</dbReference>
<evidence type="ECO:0000256" key="6">
    <source>
        <dbReference type="ARBA" id="ARBA00022553"/>
    </source>
</evidence>
<feature type="domain" description="Response regulatory" evidence="18">
    <location>
        <begin position="796"/>
        <end position="914"/>
    </location>
</feature>
<evidence type="ECO:0000256" key="16">
    <source>
        <dbReference type="SAM" id="Phobius"/>
    </source>
</evidence>
<comment type="similarity">
    <text evidence="3">In the N-terminal section; belongs to the phytochrome family.</text>
</comment>
<evidence type="ECO:0000256" key="9">
    <source>
        <dbReference type="ARBA" id="ARBA00022777"/>
    </source>
</evidence>
<evidence type="ECO:0000259" key="19">
    <source>
        <dbReference type="PROSITE" id="PS50885"/>
    </source>
</evidence>
<feature type="domain" description="HAMP" evidence="19">
    <location>
        <begin position="212"/>
        <end position="266"/>
    </location>
</feature>
<dbReference type="Gene3D" id="1.10.287.130">
    <property type="match status" value="1"/>
</dbReference>
<keyword evidence="16" id="KW-0812">Transmembrane</keyword>
<dbReference type="CDD" id="cd06225">
    <property type="entry name" value="HAMP"/>
    <property type="match status" value="1"/>
</dbReference>
<dbReference type="GO" id="GO:0005886">
    <property type="term" value="C:plasma membrane"/>
    <property type="evidence" value="ECO:0007669"/>
    <property type="project" value="UniProtKB-SubCell"/>
</dbReference>
<evidence type="ECO:0000256" key="15">
    <source>
        <dbReference type="SAM" id="Coils"/>
    </source>
</evidence>
<dbReference type="InterPro" id="IPR011006">
    <property type="entry name" value="CheY-like_superfamily"/>
</dbReference>
<feature type="coiled-coil region" evidence="15">
    <location>
        <begin position="422"/>
        <end position="505"/>
    </location>
</feature>
<dbReference type="SMART" id="SM00387">
    <property type="entry name" value="HATPase_c"/>
    <property type="match status" value="1"/>
</dbReference>
<dbReference type="Pfam" id="PF00512">
    <property type="entry name" value="HisKA"/>
    <property type="match status" value="1"/>
</dbReference>
<dbReference type="EMBL" id="JACXJA010000048">
    <property type="protein sequence ID" value="MBD2865858.1"/>
    <property type="molecule type" value="Genomic_DNA"/>
</dbReference>
<keyword evidence="12 16" id="KW-0472">Membrane</keyword>